<dbReference type="EMBL" id="CP002456">
    <property type="protein sequence ID" value="ADU92508.1"/>
    <property type="molecule type" value="Genomic_DNA"/>
</dbReference>
<evidence type="ECO:0000313" key="1">
    <source>
        <dbReference type="EMBL" id="ADU92508.1"/>
    </source>
</evidence>
<gene>
    <name evidence="1" type="ordered locus">TEQUI_1596</name>
</gene>
<dbReference type="InterPro" id="IPR029278">
    <property type="entry name" value="Imm26"/>
</dbReference>
<dbReference type="KEGG" id="teq:TEQUI_1596"/>
<reference evidence="1 2" key="1">
    <citation type="journal article" date="2011" name="J. Bacteriol.">
        <title>Genome sequence of Taylorella equigenitalis MCE9, the causative agent of contagious equine metritis.</title>
        <authorList>
            <person name="Hebert L."/>
            <person name="Moumen B."/>
            <person name="Duquesne F."/>
            <person name="Breuil M.F."/>
            <person name="Laugier C."/>
            <person name="Batto J.M."/>
            <person name="Renault P."/>
            <person name="Petry S."/>
        </authorList>
    </citation>
    <scope>NUCLEOTIDE SEQUENCE [LARGE SCALE GENOMIC DNA]</scope>
    <source>
        <strain evidence="1 2">MCE9</strain>
    </source>
</reference>
<name>A0A654KJ49_TAYEM</name>
<dbReference type="Proteomes" id="UP000007472">
    <property type="component" value="Chromosome"/>
</dbReference>
<proteinExistence type="predicted"/>
<dbReference type="AlphaFoldDB" id="A0A654KJ49"/>
<dbReference type="Pfam" id="PF15428">
    <property type="entry name" value="Imm26"/>
    <property type="match status" value="1"/>
</dbReference>
<sequence length="156" mass="18121">MIEKKRQRRKPGDFFAVPLEDGEYAFGRVLKNAMAFYDIKSNEILSIDELYKTKIIFKVWVMDNVITSGRYPIIGHIPLTEEELKPLVFAKRDVISGRHYLYIEGGTEIPCSRDDLIGLEVAAVWSDVHIEDRLNCYFRGEESKYQTTLTNRVLKD</sequence>
<evidence type="ECO:0000313" key="2">
    <source>
        <dbReference type="Proteomes" id="UP000007472"/>
    </source>
</evidence>
<accession>A0A654KJ49</accession>
<protein>
    <recommendedName>
        <fullName evidence="3">Immunity protein 26</fullName>
    </recommendedName>
</protein>
<evidence type="ECO:0008006" key="3">
    <source>
        <dbReference type="Google" id="ProtNLM"/>
    </source>
</evidence>
<organism evidence="1 2">
    <name type="scientific">Taylorella equigenitalis (strain MCE9)</name>
    <dbReference type="NCBI Taxonomy" id="937774"/>
    <lineage>
        <taxon>Bacteria</taxon>
        <taxon>Pseudomonadati</taxon>
        <taxon>Pseudomonadota</taxon>
        <taxon>Betaproteobacteria</taxon>
        <taxon>Burkholderiales</taxon>
        <taxon>Alcaligenaceae</taxon>
        <taxon>Taylorella</taxon>
    </lineage>
</organism>